<name>A0ABD0LPB3_9CAEN</name>
<dbReference type="EMBL" id="JACVVK020000034">
    <property type="protein sequence ID" value="KAK7501001.1"/>
    <property type="molecule type" value="Genomic_DNA"/>
</dbReference>
<evidence type="ECO:0000313" key="3">
    <source>
        <dbReference type="Proteomes" id="UP001519460"/>
    </source>
</evidence>
<keyword evidence="1" id="KW-1133">Transmembrane helix</keyword>
<accession>A0ABD0LPB3</accession>
<reference evidence="2 3" key="1">
    <citation type="journal article" date="2023" name="Sci. Data">
        <title>Genome assembly of the Korean intertidal mud-creeper Batillaria attramentaria.</title>
        <authorList>
            <person name="Patra A.K."/>
            <person name="Ho P.T."/>
            <person name="Jun S."/>
            <person name="Lee S.J."/>
            <person name="Kim Y."/>
            <person name="Won Y.J."/>
        </authorList>
    </citation>
    <scope>NUCLEOTIDE SEQUENCE [LARGE SCALE GENOMIC DNA]</scope>
    <source>
        <strain evidence="2">Wonlab-2016</strain>
    </source>
</reference>
<keyword evidence="1" id="KW-0812">Transmembrane</keyword>
<keyword evidence="1" id="KW-0472">Membrane</keyword>
<evidence type="ECO:0008006" key="4">
    <source>
        <dbReference type="Google" id="ProtNLM"/>
    </source>
</evidence>
<keyword evidence="3" id="KW-1185">Reference proteome</keyword>
<proteinExistence type="predicted"/>
<comment type="caution">
    <text evidence="2">The sequence shown here is derived from an EMBL/GenBank/DDBJ whole genome shotgun (WGS) entry which is preliminary data.</text>
</comment>
<feature type="transmembrane region" description="Helical" evidence="1">
    <location>
        <begin position="106"/>
        <end position="126"/>
    </location>
</feature>
<dbReference type="Proteomes" id="UP001519460">
    <property type="component" value="Unassembled WGS sequence"/>
</dbReference>
<protein>
    <recommendedName>
        <fullName evidence="4">UPAR/Ly6 domain-containing protein</fullName>
    </recommendedName>
</protein>
<organism evidence="2 3">
    <name type="scientific">Batillaria attramentaria</name>
    <dbReference type="NCBI Taxonomy" id="370345"/>
    <lineage>
        <taxon>Eukaryota</taxon>
        <taxon>Metazoa</taxon>
        <taxon>Spiralia</taxon>
        <taxon>Lophotrochozoa</taxon>
        <taxon>Mollusca</taxon>
        <taxon>Gastropoda</taxon>
        <taxon>Caenogastropoda</taxon>
        <taxon>Sorbeoconcha</taxon>
        <taxon>Cerithioidea</taxon>
        <taxon>Batillariidae</taxon>
        <taxon>Batillaria</taxon>
    </lineage>
</organism>
<gene>
    <name evidence="2" type="ORF">BaRGS_00007881</name>
</gene>
<dbReference type="AlphaFoldDB" id="A0ABD0LPB3"/>
<evidence type="ECO:0000256" key="1">
    <source>
        <dbReference type="SAM" id="Phobius"/>
    </source>
</evidence>
<sequence length="128" mass="13948">MTHGSIVSVFQEYCFTFSCRASYDNCLLDAITNETFAVPVCDRGGQFCQITRKFVENLYYVTAACVTSTCTSEVYDSPTNGLVATSCCKTHLCNTEYILLKASGMVSAPSIFIAVFVVVSIVVCSLEL</sequence>
<evidence type="ECO:0000313" key="2">
    <source>
        <dbReference type="EMBL" id="KAK7501001.1"/>
    </source>
</evidence>